<comment type="caution">
    <text evidence="2">The sequence shown here is derived from an EMBL/GenBank/DDBJ whole genome shotgun (WGS) entry which is preliminary data.</text>
</comment>
<gene>
    <name evidence="2" type="ORF">FWILDA_LOCUS4810</name>
</gene>
<evidence type="ECO:0000313" key="2">
    <source>
        <dbReference type="EMBL" id="CAI2170897.1"/>
    </source>
</evidence>
<dbReference type="Proteomes" id="UP001153678">
    <property type="component" value="Unassembled WGS sequence"/>
</dbReference>
<dbReference type="InterPro" id="IPR001245">
    <property type="entry name" value="Ser-Thr/Tyr_kinase_cat_dom"/>
</dbReference>
<reference evidence="2" key="1">
    <citation type="submission" date="2022-08" db="EMBL/GenBank/DDBJ databases">
        <authorList>
            <person name="Kallberg Y."/>
            <person name="Tangrot J."/>
            <person name="Rosling A."/>
        </authorList>
    </citation>
    <scope>NUCLEOTIDE SEQUENCE</scope>
    <source>
        <strain evidence="2">Wild A</strain>
    </source>
</reference>
<accession>A0A9W4SID5</accession>
<dbReference type="InterPro" id="IPR011009">
    <property type="entry name" value="Kinase-like_dom_sf"/>
</dbReference>
<dbReference type="PROSITE" id="PS50011">
    <property type="entry name" value="PROTEIN_KINASE_DOM"/>
    <property type="match status" value="1"/>
</dbReference>
<keyword evidence="3" id="KW-1185">Reference proteome</keyword>
<dbReference type="Gene3D" id="1.10.510.10">
    <property type="entry name" value="Transferase(Phosphotransferase) domain 1"/>
    <property type="match status" value="1"/>
</dbReference>
<dbReference type="PANTHER" id="PTHR24362">
    <property type="entry name" value="SERINE/THREONINE-PROTEIN KINASE NEK"/>
    <property type="match status" value="1"/>
</dbReference>
<dbReference type="InterPro" id="IPR000719">
    <property type="entry name" value="Prot_kinase_dom"/>
</dbReference>
<sequence length="163" mass="18905">MGLCKPADYKENKSTKNSVYGVLPYTAPEILRGQHYTQSSDIYSFGMIMYEVVSGFPPYYDTAHDESLALNICQGLRPRFHIKVPQLILHLNKRCLDADPLNRPKASEIREILTQWERQSKDNRTEFFQQLKAAEEYNKKFSTSSIQSFESLQINSFQLKTNE</sequence>
<dbReference type="EMBL" id="CAMKVN010000755">
    <property type="protein sequence ID" value="CAI2170897.1"/>
    <property type="molecule type" value="Genomic_DNA"/>
</dbReference>
<dbReference type="Pfam" id="PF07714">
    <property type="entry name" value="PK_Tyr_Ser-Thr"/>
    <property type="match status" value="1"/>
</dbReference>
<dbReference type="GO" id="GO:0005524">
    <property type="term" value="F:ATP binding"/>
    <property type="evidence" value="ECO:0007669"/>
    <property type="project" value="InterPro"/>
</dbReference>
<feature type="domain" description="Protein kinase" evidence="1">
    <location>
        <begin position="1"/>
        <end position="128"/>
    </location>
</feature>
<dbReference type="GO" id="GO:0004672">
    <property type="term" value="F:protein kinase activity"/>
    <property type="evidence" value="ECO:0007669"/>
    <property type="project" value="InterPro"/>
</dbReference>
<evidence type="ECO:0000259" key="1">
    <source>
        <dbReference type="PROSITE" id="PS50011"/>
    </source>
</evidence>
<dbReference type="OrthoDB" id="2403434at2759"/>
<dbReference type="PANTHER" id="PTHR24362:SF309">
    <property type="entry name" value="PROTEIN KINASE DOMAIN-CONTAINING PROTEIN"/>
    <property type="match status" value="1"/>
</dbReference>
<dbReference type="AlphaFoldDB" id="A0A9W4SID5"/>
<proteinExistence type="predicted"/>
<organism evidence="2 3">
    <name type="scientific">Funneliformis geosporum</name>
    <dbReference type="NCBI Taxonomy" id="1117311"/>
    <lineage>
        <taxon>Eukaryota</taxon>
        <taxon>Fungi</taxon>
        <taxon>Fungi incertae sedis</taxon>
        <taxon>Mucoromycota</taxon>
        <taxon>Glomeromycotina</taxon>
        <taxon>Glomeromycetes</taxon>
        <taxon>Glomerales</taxon>
        <taxon>Glomeraceae</taxon>
        <taxon>Funneliformis</taxon>
    </lineage>
</organism>
<evidence type="ECO:0000313" key="3">
    <source>
        <dbReference type="Proteomes" id="UP001153678"/>
    </source>
</evidence>
<dbReference type="SUPFAM" id="SSF56112">
    <property type="entry name" value="Protein kinase-like (PK-like)"/>
    <property type="match status" value="1"/>
</dbReference>
<protein>
    <submittedName>
        <fullName evidence="2">6840_t:CDS:1</fullName>
    </submittedName>
</protein>
<name>A0A9W4SID5_9GLOM</name>